<name>A0A9D7SAR4_9BACT</name>
<feature type="transmembrane region" description="Helical" evidence="1">
    <location>
        <begin position="74"/>
        <end position="92"/>
    </location>
</feature>
<comment type="caution">
    <text evidence="2">The sequence shown here is derived from an EMBL/GenBank/DDBJ whole genome shotgun (WGS) entry which is preliminary data.</text>
</comment>
<evidence type="ECO:0000313" key="3">
    <source>
        <dbReference type="Proteomes" id="UP000808349"/>
    </source>
</evidence>
<reference evidence="2 3" key="1">
    <citation type="submission" date="2020-10" db="EMBL/GenBank/DDBJ databases">
        <title>Connecting structure to function with the recovery of over 1000 high-quality activated sludge metagenome-assembled genomes encoding full-length rRNA genes using long-read sequencing.</title>
        <authorList>
            <person name="Singleton C.M."/>
            <person name="Petriglieri F."/>
            <person name="Kristensen J.M."/>
            <person name="Kirkegaard R.H."/>
            <person name="Michaelsen T.Y."/>
            <person name="Andersen M.H."/>
            <person name="Karst S.M."/>
            <person name="Dueholm M.S."/>
            <person name="Nielsen P.H."/>
            <person name="Albertsen M."/>
        </authorList>
    </citation>
    <scope>NUCLEOTIDE SEQUENCE [LARGE SCALE GENOMIC DNA]</scope>
    <source>
        <strain evidence="2">Ribe_18-Q3-R11-54_BAT3C.373</strain>
    </source>
</reference>
<dbReference type="AlphaFoldDB" id="A0A9D7SAR4"/>
<feature type="transmembrane region" description="Helical" evidence="1">
    <location>
        <begin position="6"/>
        <end position="23"/>
    </location>
</feature>
<dbReference type="Proteomes" id="UP000808349">
    <property type="component" value="Unassembled WGS sequence"/>
</dbReference>
<sequence>MNFISFGFMCFIIGVFLYFEISATEMPGILLKFNFWINWMFIVWASYSVGRIVLDSIMLNSQGQMPSANLMSSMLLAVFHVIPTLAISIFMLKEGFR</sequence>
<keyword evidence="1" id="KW-0812">Transmembrane</keyword>
<evidence type="ECO:0000256" key="1">
    <source>
        <dbReference type="SAM" id="Phobius"/>
    </source>
</evidence>
<evidence type="ECO:0000313" key="2">
    <source>
        <dbReference type="EMBL" id="MBK9718235.1"/>
    </source>
</evidence>
<proteinExistence type="predicted"/>
<accession>A0A9D7SAR4</accession>
<organism evidence="2 3">
    <name type="scientific">Candidatus Defluviibacterium haderslevense</name>
    <dbReference type="NCBI Taxonomy" id="2981993"/>
    <lineage>
        <taxon>Bacteria</taxon>
        <taxon>Pseudomonadati</taxon>
        <taxon>Bacteroidota</taxon>
        <taxon>Saprospiria</taxon>
        <taxon>Saprospirales</taxon>
        <taxon>Saprospiraceae</taxon>
        <taxon>Candidatus Defluviibacterium</taxon>
    </lineage>
</organism>
<gene>
    <name evidence="2" type="ORF">IPO85_12115</name>
</gene>
<feature type="transmembrane region" description="Helical" evidence="1">
    <location>
        <begin position="35"/>
        <end position="54"/>
    </location>
</feature>
<keyword evidence="1" id="KW-1133">Transmembrane helix</keyword>
<keyword evidence="1" id="KW-0472">Membrane</keyword>
<protein>
    <submittedName>
        <fullName evidence="2">Uncharacterized protein</fullName>
    </submittedName>
</protein>
<dbReference type="EMBL" id="JADKFW010000008">
    <property type="protein sequence ID" value="MBK9718235.1"/>
    <property type="molecule type" value="Genomic_DNA"/>
</dbReference>